<evidence type="ECO:0000256" key="6">
    <source>
        <dbReference type="ARBA" id="ARBA00042471"/>
    </source>
</evidence>
<evidence type="ECO:0000256" key="9">
    <source>
        <dbReference type="ARBA" id="ARBA00043187"/>
    </source>
</evidence>
<keyword evidence="14" id="KW-1185">Reference proteome</keyword>
<evidence type="ECO:0000256" key="2">
    <source>
        <dbReference type="ARBA" id="ARBA00012255"/>
    </source>
</evidence>
<feature type="binding site" evidence="12">
    <location>
        <position position="276"/>
    </location>
    <ligand>
        <name>Mg(2+)</name>
        <dbReference type="ChEBI" id="CHEBI:18420"/>
        <label>1</label>
    </ligand>
</feature>
<feature type="binding site" evidence="12">
    <location>
        <position position="277"/>
    </location>
    <ligand>
        <name>Mg(2+)</name>
        <dbReference type="ChEBI" id="CHEBI:18420"/>
        <label>1</label>
    </ligand>
</feature>
<evidence type="ECO:0000256" key="4">
    <source>
        <dbReference type="ARBA" id="ARBA00041057"/>
    </source>
</evidence>
<organism evidence="13 14">
    <name type="scientific">Tetradesmus obliquus</name>
    <name type="common">Green alga</name>
    <name type="synonym">Acutodesmus obliquus</name>
    <dbReference type="NCBI Taxonomy" id="3088"/>
    <lineage>
        <taxon>Eukaryota</taxon>
        <taxon>Viridiplantae</taxon>
        <taxon>Chlorophyta</taxon>
        <taxon>core chlorophytes</taxon>
        <taxon>Chlorophyceae</taxon>
        <taxon>CS clade</taxon>
        <taxon>Sphaeropleales</taxon>
        <taxon>Scenedesmaceae</taxon>
        <taxon>Tetradesmus</taxon>
    </lineage>
</organism>
<dbReference type="PANTHER" id="PTHR16222:SF24">
    <property type="entry name" value="ADP-RIBOSYLHYDROLASE ARH3"/>
    <property type="match status" value="1"/>
</dbReference>
<dbReference type="Proteomes" id="UP000256970">
    <property type="component" value="Unassembled WGS sequence"/>
</dbReference>
<dbReference type="AlphaFoldDB" id="A0A383W7K0"/>
<evidence type="ECO:0000256" key="12">
    <source>
        <dbReference type="PIRSR" id="PIRSR605502-1"/>
    </source>
</evidence>
<dbReference type="InterPro" id="IPR050792">
    <property type="entry name" value="ADP-ribosylglycohydrolase"/>
</dbReference>
<dbReference type="Pfam" id="PF03747">
    <property type="entry name" value="ADP_ribosyl_GH"/>
    <property type="match status" value="1"/>
</dbReference>
<feature type="binding site" evidence="12">
    <location>
        <position position="43"/>
    </location>
    <ligand>
        <name>Mg(2+)</name>
        <dbReference type="ChEBI" id="CHEBI:18420"/>
        <label>1</label>
    </ligand>
</feature>
<keyword evidence="12" id="KW-0460">Magnesium</keyword>
<dbReference type="EMBL" id="FNXT01001184">
    <property type="protein sequence ID" value="SZX73099.1"/>
    <property type="molecule type" value="Genomic_DNA"/>
</dbReference>
<dbReference type="PANTHER" id="PTHR16222">
    <property type="entry name" value="ADP-RIBOSYLGLYCOHYDROLASE"/>
    <property type="match status" value="1"/>
</dbReference>
<sequence length="334" mass="35921">MLGLPIEGNSRKLCQQYVADVVLPVKTTNYHRHGWTLWQYSDDTQQSREMYLTVLQGRGRMDAQVYALRTALLFQPGAYRVMGYGKTSATAMQAIWAGAHYTEAGVKSGNGNGSAMRSACLGVLLSGKSKAELVQTARVMSSITHASLGPMDAAAAVALAARYASVTRNLPLHPEHFIEYIASGVAAGNPKSKLPAFLHELLLLRHQPLEEAAARITEIGIKDNKERTWRDAQPGVNCIFVGAWQTTLWALWCFLTSTDSYVGCIAAAIAAGGDVDTTAAIAGGISGARAGAAGVPELWKSCLHDLQEWSYPQLLEMGRKVFALVDGGKVEVAL</sequence>
<gene>
    <name evidence="13" type="ORF">BQ4739_LOCUS13216</name>
</gene>
<evidence type="ECO:0000313" key="13">
    <source>
        <dbReference type="EMBL" id="SZX73099.1"/>
    </source>
</evidence>
<accession>A0A383W7K0</accession>
<reference evidence="13 14" key="1">
    <citation type="submission" date="2016-10" db="EMBL/GenBank/DDBJ databases">
        <authorList>
            <person name="Cai Z."/>
        </authorList>
    </citation>
    <scope>NUCLEOTIDE SEQUENCE [LARGE SCALE GENOMIC DNA]</scope>
</reference>
<evidence type="ECO:0000256" key="5">
    <source>
        <dbReference type="ARBA" id="ARBA00042398"/>
    </source>
</evidence>
<dbReference type="SUPFAM" id="SSF101478">
    <property type="entry name" value="ADP-ribosylglycohydrolase"/>
    <property type="match status" value="1"/>
</dbReference>
<dbReference type="InterPro" id="IPR036705">
    <property type="entry name" value="Ribosyl_crysJ1_sf"/>
</dbReference>
<comment type="catalytic activity">
    <reaction evidence="11">
        <text>alpha-NAD(+) + H2O = ADP-D-ribose + nicotinamide + H(+)</text>
        <dbReference type="Rhea" id="RHEA:68792"/>
        <dbReference type="ChEBI" id="CHEBI:15377"/>
        <dbReference type="ChEBI" id="CHEBI:15378"/>
        <dbReference type="ChEBI" id="CHEBI:17154"/>
        <dbReference type="ChEBI" id="CHEBI:57967"/>
        <dbReference type="ChEBI" id="CHEBI:77017"/>
    </reaction>
</comment>
<dbReference type="Gene3D" id="1.10.4080.10">
    <property type="entry name" value="ADP-ribosylation/Crystallin J1"/>
    <property type="match status" value="1"/>
</dbReference>
<dbReference type="GO" id="GO:0046872">
    <property type="term" value="F:metal ion binding"/>
    <property type="evidence" value="ECO:0007669"/>
    <property type="project" value="UniProtKB-KW"/>
</dbReference>
<evidence type="ECO:0000256" key="3">
    <source>
        <dbReference type="ARBA" id="ARBA00022801"/>
    </source>
</evidence>
<dbReference type="GO" id="GO:0004649">
    <property type="term" value="F:poly(ADP-ribose) glycohydrolase activity"/>
    <property type="evidence" value="ECO:0007669"/>
    <property type="project" value="UniProtKB-EC"/>
</dbReference>
<dbReference type="InterPro" id="IPR005502">
    <property type="entry name" value="Ribosyl_crysJ1"/>
</dbReference>
<feature type="binding site" evidence="12">
    <location>
        <position position="41"/>
    </location>
    <ligand>
        <name>Mg(2+)</name>
        <dbReference type="ChEBI" id="CHEBI:18420"/>
        <label>1</label>
    </ligand>
</feature>
<evidence type="ECO:0000256" key="11">
    <source>
        <dbReference type="ARBA" id="ARBA00049015"/>
    </source>
</evidence>
<feature type="binding site" evidence="12">
    <location>
        <position position="274"/>
    </location>
    <ligand>
        <name>Mg(2+)</name>
        <dbReference type="ChEBI" id="CHEBI:18420"/>
        <label>1</label>
    </ligand>
</feature>
<evidence type="ECO:0000256" key="10">
    <source>
        <dbReference type="ARBA" id="ARBA00043193"/>
    </source>
</evidence>
<evidence type="ECO:0000256" key="7">
    <source>
        <dbReference type="ARBA" id="ARBA00042722"/>
    </source>
</evidence>
<keyword evidence="12" id="KW-0479">Metal-binding</keyword>
<feature type="binding site" evidence="12">
    <location>
        <position position="42"/>
    </location>
    <ligand>
        <name>Mg(2+)</name>
        <dbReference type="ChEBI" id="CHEBI:18420"/>
        <label>1</label>
    </ligand>
</feature>
<keyword evidence="3" id="KW-0378">Hydrolase</keyword>
<proteinExistence type="inferred from homology"/>
<comment type="similarity">
    <text evidence="1">Belongs to the ADP-ribosylglycohydrolase family.</text>
</comment>
<name>A0A383W7K0_TETOB</name>
<evidence type="ECO:0000256" key="8">
    <source>
        <dbReference type="ARBA" id="ARBA00042850"/>
    </source>
</evidence>
<evidence type="ECO:0000256" key="1">
    <source>
        <dbReference type="ARBA" id="ARBA00010702"/>
    </source>
</evidence>
<evidence type="ECO:0000313" key="14">
    <source>
        <dbReference type="Proteomes" id="UP000256970"/>
    </source>
</evidence>
<dbReference type="EC" id="3.2.1.143" evidence="2"/>
<comment type="cofactor">
    <cofactor evidence="12">
        <name>Mg(2+)</name>
        <dbReference type="ChEBI" id="CHEBI:18420"/>
    </cofactor>
    <text evidence="12">Binds 2 magnesium ions per subunit.</text>
</comment>
<protein>
    <recommendedName>
        <fullName evidence="4">ADP-ribosylhydrolase ARH3</fullName>
        <ecNumber evidence="2">3.2.1.143</ecNumber>
    </recommendedName>
    <alternativeName>
        <fullName evidence="5">ADP-ribose glycohydrolase ARH3</fullName>
    </alternativeName>
    <alternativeName>
        <fullName evidence="6">ADP-ribosylhydrolase 3</fullName>
    </alternativeName>
    <alternativeName>
        <fullName evidence="9">O-acetyl-ADP-ribose deacetylase ARH3</fullName>
    </alternativeName>
    <alternativeName>
        <fullName evidence="10">Poly(ADP-ribose) glycohydrolase ARH3</fullName>
    </alternativeName>
    <alternativeName>
        <fullName evidence="8">[Protein ADP-ribosylarginine] hydrolase-like protein 2</fullName>
    </alternativeName>
    <alternativeName>
        <fullName evidence="7">[Protein ADP-ribosylserine] hydrolase</fullName>
    </alternativeName>
</protein>